<organism evidence="4 5">
    <name type="scientific">Alkalibacterium iburiense</name>
    <dbReference type="NCBI Taxonomy" id="290589"/>
    <lineage>
        <taxon>Bacteria</taxon>
        <taxon>Bacillati</taxon>
        <taxon>Bacillota</taxon>
        <taxon>Bacilli</taxon>
        <taxon>Lactobacillales</taxon>
        <taxon>Carnobacteriaceae</taxon>
        <taxon>Alkalibacterium</taxon>
    </lineage>
</organism>
<keyword evidence="5" id="KW-1185">Reference proteome</keyword>
<dbReference type="SMART" id="SM00047">
    <property type="entry name" value="LYZ2"/>
    <property type="match status" value="1"/>
</dbReference>
<reference evidence="4 5" key="1">
    <citation type="journal article" date="2019" name="Int. J. Syst. Evol. Microbiol.">
        <title>The Global Catalogue of Microorganisms (GCM) 10K type strain sequencing project: providing services to taxonomists for standard genome sequencing and annotation.</title>
        <authorList>
            <consortium name="The Broad Institute Genomics Platform"/>
            <consortium name="The Broad Institute Genome Sequencing Center for Infectious Disease"/>
            <person name="Wu L."/>
            <person name="Ma J."/>
        </authorList>
    </citation>
    <scope>NUCLEOTIDE SEQUENCE [LARGE SCALE GENOMIC DNA]</scope>
    <source>
        <strain evidence="4 5">JCM 12662</strain>
    </source>
</reference>
<dbReference type="PRINTS" id="PR01002">
    <property type="entry name" value="FLGFLGJ"/>
</dbReference>
<evidence type="ECO:0000313" key="5">
    <source>
        <dbReference type="Proteomes" id="UP001501166"/>
    </source>
</evidence>
<evidence type="ECO:0000256" key="1">
    <source>
        <dbReference type="ARBA" id="ARBA00010266"/>
    </source>
</evidence>
<comment type="caution">
    <text evidence="4">The sequence shown here is derived from an EMBL/GenBank/DDBJ whole genome shotgun (WGS) entry which is preliminary data.</text>
</comment>
<dbReference type="InterPro" id="IPR002901">
    <property type="entry name" value="MGlyc_endo_b_GlcNAc-like_dom"/>
</dbReference>
<gene>
    <name evidence="4" type="ORF">GCM10008932_16100</name>
</gene>
<dbReference type="Gene3D" id="4.10.80.30">
    <property type="entry name" value="DNA polymerase, domain 6"/>
    <property type="match status" value="1"/>
</dbReference>
<feature type="domain" description="Mannosyl-glycoprotein endo-beta-N-acetylglucosamidase-like" evidence="3">
    <location>
        <begin position="17"/>
        <end position="172"/>
    </location>
</feature>
<dbReference type="PANTHER" id="PTHR33308">
    <property type="entry name" value="PEPTIDOGLYCAN HYDROLASE FLGJ"/>
    <property type="match status" value="1"/>
</dbReference>
<proteinExistence type="inferred from homology"/>
<dbReference type="GO" id="GO:0016787">
    <property type="term" value="F:hydrolase activity"/>
    <property type="evidence" value="ECO:0007669"/>
    <property type="project" value="UniProtKB-KW"/>
</dbReference>
<protein>
    <submittedName>
        <fullName evidence="4">Glycoside hydrolase family 73 protein</fullName>
    </submittedName>
</protein>
<comment type="similarity">
    <text evidence="1">Belongs to the glycosyl hydrolase 73 family.</text>
</comment>
<dbReference type="RefSeq" id="WP_343755497.1">
    <property type="nucleotide sequence ID" value="NZ_BAAACW010000103.1"/>
</dbReference>
<accession>A0ABN0XHS3</accession>
<dbReference type="PANTHER" id="PTHR33308:SF10">
    <property type="entry name" value="EXO-GLUCOSAMINIDASE LYTG"/>
    <property type="match status" value="1"/>
</dbReference>
<evidence type="ECO:0000313" key="4">
    <source>
        <dbReference type="EMBL" id="GAA0364575.1"/>
    </source>
</evidence>
<dbReference type="EMBL" id="BAAACW010000103">
    <property type="protein sequence ID" value="GAA0364575.1"/>
    <property type="molecule type" value="Genomic_DNA"/>
</dbReference>
<sequence>MFLGTLFVLSSKIEERAEEVKIESNAEFIEEVARHAVPLKEEYGILPSVTIAQAILESNWGKSSLSRQENNYFGIKGNSEHRKYATLEYEDEWKEIHASFRSYPSLKASVEDYAKLLAYGTDWNPELYHPVIEAQTPSEAAYALQKAGYATDPDYPEKIINIVETYGLEKYDE</sequence>
<name>A0ABN0XHS3_9LACT</name>
<evidence type="ECO:0000256" key="2">
    <source>
        <dbReference type="ARBA" id="ARBA00022801"/>
    </source>
</evidence>
<evidence type="ECO:0000259" key="3">
    <source>
        <dbReference type="SMART" id="SM00047"/>
    </source>
</evidence>
<dbReference type="Pfam" id="PF01832">
    <property type="entry name" value="Glucosaminidase"/>
    <property type="match status" value="1"/>
</dbReference>
<keyword evidence="2 4" id="KW-0378">Hydrolase</keyword>
<dbReference type="InterPro" id="IPR051056">
    <property type="entry name" value="Glycosyl_Hydrolase_73"/>
</dbReference>
<dbReference type="Gene3D" id="1.10.530.10">
    <property type="match status" value="1"/>
</dbReference>
<dbReference type="Proteomes" id="UP001501166">
    <property type="component" value="Unassembled WGS sequence"/>
</dbReference>